<dbReference type="Pfam" id="PF16344">
    <property type="entry name" value="FecR_C"/>
    <property type="match status" value="1"/>
</dbReference>
<keyword evidence="5" id="KW-0732">Signal</keyword>
<evidence type="ECO:0000256" key="6">
    <source>
        <dbReference type="ARBA" id="ARBA00023077"/>
    </source>
</evidence>
<keyword evidence="8 14" id="KW-0675">Receptor</keyword>
<keyword evidence="7 10" id="KW-0472">Membrane</keyword>
<evidence type="ECO:0000256" key="9">
    <source>
        <dbReference type="ARBA" id="ARBA00023237"/>
    </source>
</evidence>
<keyword evidence="4" id="KW-0812">Transmembrane</keyword>
<dbReference type="Gene3D" id="3.55.50.30">
    <property type="match status" value="1"/>
</dbReference>
<evidence type="ECO:0000259" key="11">
    <source>
        <dbReference type="Pfam" id="PF00593"/>
    </source>
</evidence>
<sequence>MKYRLCFVVFFAISTFLFSQEKEKHAVIGYKETSLVQVLKNLEANFNIRFSFNDLLVKNKKVTLRQRKRSLTEVLSYLENSLHINFEVVTERYVVLKPKRSNICGRLVTDEKVNLSHASVVSVNEKKGAVSNEDGVFEIKQLVLTDTLQIQYIGYETVKIPVHSLNRRNCPEIRLVKSYEKLSEIILKEYITKGVLQSVEGAVVIQPGQLGILPGLTEPDVLQSVQLLPGIESPDETASGLYVRGGTPDQNLILLDGITIYHTGHFFGLISAFNPYVADEISVYKGGTKARYGNRISGVIDIQTDSEIPDSISGGVGFNMTHADFLVKTPIGKSLGVIVSARRSISDIINTFTFNKLSKKVFQNTNLEIRSEGIEQSTDFFFSDAVIKLLARPSPKDHLSFTSVFVKNKLDNELTIPEFDVRNTINQDIDNSGLNLQWERNWSKNVNHVLKIKQSSYDLEFGTSSRIQDTQFSEDDRTNQVNEFGIDFLVDIKLGKHHRLTSGYQFENNEVSYLLNRMDLGLDDLNFDVDGIINTHALFSEYHFMNNTIDLVAGLRGTHLSLRSLYNLEPRVYLGVQTFPNFKLKTSGEIRYQSISQIVDFLNTGVGLSNQIWSLSNDFTPILKSRQISAGFLFTKDDWYIDLEAYYKDITGITSFTNGFGSSVVNAFFEGESITKGIDLLIKKKYRNFRFWFGYLLGKTEFSFPDIQEGRFPGNFDIRQSLQIATTFNWKQFQFSLGWNYRTGIPFTEEPTIIEDNGNFFRVNEVINSRRLPDYHRLDFSMTYDFYLSKRRGVKASTGFSLLNVYDQESVLSRRFDAFLNADGEPVINEVDLNSLRITPNFVLRLSF</sequence>
<dbReference type="Pfam" id="PF13715">
    <property type="entry name" value="CarbopepD_reg_2"/>
    <property type="match status" value="1"/>
</dbReference>
<feature type="domain" description="TonB-dependent receptor-like beta-barrel" evidence="11">
    <location>
        <begin position="421"/>
        <end position="787"/>
    </location>
</feature>
<dbReference type="GO" id="GO:0009279">
    <property type="term" value="C:cell outer membrane"/>
    <property type="evidence" value="ECO:0007669"/>
    <property type="project" value="UniProtKB-SubCell"/>
</dbReference>
<comment type="subcellular location">
    <subcellularLocation>
        <location evidence="1">Cell outer membrane</location>
        <topology evidence="1">Multi-pass membrane protein</topology>
    </subcellularLocation>
</comment>
<protein>
    <submittedName>
        <fullName evidence="14">TonB-dependent receptor</fullName>
    </submittedName>
</protein>
<dbReference type="Gene3D" id="2.40.170.20">
    <property type="entry name" value="TonB-dependent receptor, beta-barrel domain"/>
    <property type="match status" value="1"/>
</dbReference>
<dbReference type="GO" id="GO:0044718">
    <property type="term" value="P:siderophore transmembrane transport"/>
    <property type="evidence" value="ECO:0007669"/>
    <property type="project" value="TreeGrafter"/>
</dbReference>
<dbReference type="InterPro" id="IPR032508">
    <property type="entry name" value="FecR_C"/>
</dbReference>
<evidence type="ECO:0000259" key="13">
    <source>
        <dbReference type="Pfam" id="PF16344"/>
    </source>
</evidence>
<name>A0A6P0UPH6_9FLAO</name>
<evidence type="ECO:0000256" key="4">
    <source>
        <dbReference type="ARBA" id="ARBA00022692"/>
    </source>
</evidence>
<dbReference type="InterPro" id="IPR000531">
    <property type="entry name" value="Beta-barrel_TonB"/>
</dbReference>
<keyword evidence="2" id="KW-0813">Transport</keyword>
<evidence type="ECO:0000256" key="8">
    <source>
        <dbReference type="ARBA" id="ARBA00023170"/>
    </source>
</evidence>
<dbReference type="EMBL" id="JAABOO010000003">
    <property type="protein sequence ID" value="NER14392.1"/>
    <property type="molecule type" value="Genomic_DNA"/>
</dbReference>
<feature type="domain" description="TonB-dependent receptor plug" evidence="12">
    <location>
        <begin position="220"/>
        <end position="298"/>
    </location>
</feature>
<dbReference type="InterPro" id="IPR039426">
    <property type="entry name" value="TonB-dep_rcpt-like"/>
</dbReference>
<gene>
    <name evidence="14" type="ORF">GWK08_13140</name>
</gene>
<keyword evidence="6 10" id="KW-0798">TonB box</keyword>
<dbReference type="AlphaFoldDB" id="A0A6P0UPH6"/>
<proteinExistence type="inferred from homology"/>
<keyword evidence="15" id="KW-1185">Reference proteome</keyword>
<reference evidence="14 15" key="1">
    <citation type="submission" date="2020-01" db="EMBL/GenBank/DDBJ databases">
        <title>Leptobacterium flavescens.</title>
        <authorList>
            <person name="Wang G."/>
        </authorList>
    </citation>
    <scope>NUCLEOTIDE SEQUENCE [LARGE SCALE GENOMIC DNA]</scope>
    <source>
        <strain evidence="14 15">KCTC 22160</strain>
    </source>
</reference>
<evidence type="ECO:0000256" key="5">
    <source>
        <dbReference type="ARBA" id="ARBA00022729"/>
    </source>
</evidence>
<keyword evidence="9" id="KW-0998">Cell outer membrane</keyword>
<dbReference type="SUPFAM" id="SSF49464">
    <property type="entry name" value="Carboxypeptidase regulatory domain-like"/>
    <property type="match status" value="1"/>
</dbReference>
<dbReference type="Pfam" id="PF07715">
    <property type="entry name" value="Plug"/>
    <property type="match status" value="1"/>
</dbReference>
<keyword evidence="3" id="KW-1134">Transmembrane beta strand</keyword>
<accession>A0A6P0UPH6</accession>
<evidence type="ECO:0000256" key="10">
    <source>
        <dbReference type="RuleBase" id="RU003357"/>
    </source>
</evidence>
<dbReference type="InterPro" id="IPR037066">
    <property type="entry name" value="Plug_dom_sf"/>
</dbReference>
<comment type="similarity">
    <text evidence="10">Belongs to the TonB-dependent receptor family.</text>
</comment>
<dbReference type="Proteomes" id="UP000468581">
    <property type="component" value="Unassembled WGS sequence"/>
</dbReference>
<dbReference type="RefSeq" id="WP_163607685.1">
    <property type="nucleotide sequence ID" value="NZ_JAABOO010000003.1"/>
</dbReference>
<dbReference type="GO" id="GO:0015344">
    <property type="term" value="F:siderophore uptake transmembrane transporter activity"/>
    <property type="evidence" value="ECO:0007669"/>
    <property type="project" value="TreeGrafter"/>
</dbReference>
<evidence type="ECO:0000256" key="3">
    <source>
        <dbReference type="ARBA" id="ARBA00022452"/>
    </source>
</evidence>
<evidence type="ECO:0000256" key="7">
    <source>
        <dbReference type="ARBA" id="ARBA00023136"/>
    </source>
</evidence>
<dbReference type="InterPro" id="IPR036942">
    <property type="entry name" value="Beta-barrel_TonB_sf"/>
</dbReference>
<organism evidence="14 15">
    <name type="scientific">Leptobacterium flavescens</name>
    <dbReference type="NCBI Taxonomy" id="472055"/>
    <lineage>
        <taxon>Bacteria</taxon>
        <taxon>Pseudomonadati</taxon>
        <taxon>Bacteroidota</taxon>
        <taxon>Flavobacteriia</taxon>
        <taxon>Flavobacteriales</taxon>
        <taxon>Flavobacteriaceae</taxon>
        <taxon>Leptobacterium</taxon>
    </lineage>
</organism>
<comment type="caution">
    <text evidence="14">The sequence shown here is derived from an EMBL/GenBank/DDBJ whole genome shotgun (WGS) entry which is preliminary data.</text>
</comment>
<dbReference type="InterPro" id="IPR012910">
    <property type="entry name" value="Plug_dom"/>
</dbReference>
<dbReference type="PANTHER" id="PTHR30069:SF29">
    <property type="entry name" value="HEMOGLOBIN AND HEMOGLOBIN-HAPTOGLOBIN-BINDING PROTEIN 1-RELATED"/>
    <property type="match status" value="1"/>
</dbReference>
<evidence type="ECO:0000313" key="15">
    <source>
        <dbReference type="Proteomes" id="UP000468581"/>
    </source>
</evidence>
<dbReference type="Gene3D" id="2.170.130.10">
    <property type="entry name" value="TonB-dependent receptor, plug domain"/>
    <property type="match status" value="1"/>
</dbReference>
<evidence type="ECO:0000256" key="1">
    <source>
        <dbReference type="ARBA" id="ARBA00004571"/>
    </source>
</evidence>
<dbReference type="InterPro" id="IPR008969">
    <property type="entry name" value="CarboxyPept-like_regulatory"/>
</dbReference>
<dbReference type="SUPFAM" id="SSF56935">
    <property type="entry name" value="Porins"/>
    <property type="match status" value="1"/>
</dbReference>
<dbReference type="Pfam" id="PF00593">
    <property type="entry name" value="TonB_dep_Rec_b-barrel"/>
    <property type="match status" value="1"/>
</dbReference>
<dbReference type="PANTHER" id="PTHR30069">
    <property type="entry name" value="TONB-DEPENDENT OUTER MEMBRANE RECEPTOR"/>
    <property type="match status" value="1"/>
</dbReference>
<feature type="domain" description="Protein FecR C-terminal" evidence="13">
    <location>
        <begin position="30"/>
        <end position="94"/>
    </location>
</feature>
<evidence type="ECO:0000313" key="14">
    <source>
        <dbReference type="EMBL" id="NER14392.1"/>
    </source>
</evidence>
<evidence type="ECO:0000256" key="2">
    <source>
        <dbReference type="ARBA" id="ARBA00022448"/>
    </source>
</evidence>
<evidence type="ECO:0000259" key="12">
    <source>
        <dbReference type="Pfam" id="PF07715"/>
    </source>
</evidence>